<dbReference type="AlphaFoldDB" id="A0AAV4LSI1"/>
<evidence type="ECO:0000313" key="1">
    <source>
        <dbReference type="EMBL" id="GIX62796.1"/>
    </source>
</evidence>
<organism evidence="1 2">
    <name type="scientific">Babesia caballi</name>
    <dbReference type="NCBI Taxonomy" id="5871"/>
    <lineage>
        <taxon>Eukaryota</taxon>
        <taxon>Sar</taxon>
        <taxon>Alveolata</taxon>
        <taxon>Apicomplexa</taxon>
        <taxon>Aconoidasida</taxon>
        <taxon>Piroplasmida</taxon>
        <taxon>Babesiidae</taxon>
        <taxon>Babesia</taxon>
    </lineage>
</organism>
<dbReference type="GeneID" id="94194277"/>
<reference evidence="1 2" key="1">
    <citation type="submission" date="2021-06" db="EMBL/GenBank/DDBJ databases">
        <title>Genome sequence of Babesia caballi.</title>
        <authorList>
            <person name="Yamagishi J."/>
            <person name="Kidaka T."/>
            <person name="Ochi A."/>
        </authorList>
    </citation>
    <scope>NUCLEOTIDE SEQUENCE [LARGE SCALE GENOMIC DNA]</scope>
    <source>
        <strain evidence="1">USDA-D6B2</strain>
    </source>
</reference>
<gene>
    <name evidence="1" type="ORF">BcabD6B2_22310</name>
</gene>
<proteinExistence type="predicted"/>
<sequence length="457" mass="49117">MRCRCLHERDVTHQPLPDGANVSQQRREVGDEAGAVVVGNHVLRPKSPRRGGGNAGHGVELDVQLEMARSTVEAGELQLVVSELHQAGERLAHGSDEGFQEEAGLVKGQLVALGVCGVPQPAVEVFELDGEGVPGPFHREESRNAQRLHVMHLQLRQEPAALGNEPPGEHRRGHLGDEAVGVLGRADPEVGGPGGFLRGGHVVARRFVVYYNGVARPVVVRNQVEEPDEAGVPGERRRQQKVCGAEDETVEHLADKLRYCDGQRDLDAAYGLGAVGPLGRAFELEEQPVPSFRGPDVGVAEFGAAGEDVRHLQGHALERPQEPVEIVVGVHEPRPVVCDEPIVHLHDGRVYVHDAAGALFVGKCYVQRLGTCDHNLLEGFEVCPEQETEDSQIQVGARGFFKAGPVFGGTVLCVQQFVPQQAFGDGAVVEAPGFGEGSPELAEVDCLRRVCQGSHVD</sequence>
<dbReference type="Proteomes" id="UP001497744">
    <property type="component" value="Unassembled WGS sequence"/>
</dbReference>
<accession>A0AAV4LSI1</accession>
<comment type="caution">
    <text evidence="1">The sequence shown here is derived from an EMBL/GenBank/DDBJ whole genome shotgun (WGS) entry which is preliminary data.</text>
</comment>
<dbReference type="RefSeq" id="XP_067714865.1">
    <property type="nucleotide sequence ID" value="XM_067858764.1"/>
</dbReference>
<dbReference type="EMBL" id="BPLF01000002">
    <property type="protein sequence ID" value="GIX62796.1"/>
    <property type="molecule type" value="Genomic_DNA"/>
</dbReference>
<evidence type="ECO:0000313" key="2">
    <source>
        <dbReference type="Proteomes" id="UP001497744"/>
    </source>
</evidence>
<name>A0AAV4LSI1_BABCB</name>
<protein>
    <submittedName>
        <fullName evidence="1">Decaprenyl-diphosphate synthase subunit 1</fullName>
    </submittedName>
</protein>
<keyword evidence="2" id="KW-1185">Reference proteome</keyword>